<dbReference type="InterPro" id="IPR013187">
    <property type="entry name" value="F-box-assoc_dom_typ3"/>
</dbReference>
<protein>
    <recommendedName>
        <fullName evidence="1">F-box domain-containing protein</fullName>
    </recommendedName>
</protein>
<proteinExistence type="predicted"/>
<dbReference type="Gene3D" id="1.20.1280.50">
    <property type="match status" value="1"/>
</dbReference>
<dbReference type="NCBIfam" id="TIGR01640">
    <property type="entry name" value="F_box_assoc_1"/>
    <property type="match status" value="1"/>
</dbReference>
<dbReference type="InterPro" id="IPR001810">
    <property type="entry name" value="F-box_dom"/>
</dbReference>
<dbReference type="PANTHER" id="PTHR31672:SF2">
    <property type="entry name" value="F-BOX DOMAIN-CONTAINING PROTEIN"/>
    <property type="match status" value="1"/>
</dbReference>
<organism evidence="2 3">
    <name type="scientific">Digitaria exilis</name>
    <dbReference type="NCBI Taxonomy" id="1010633"/>
    <lineage>
        <taxon>Eukaryota</taxon>
        <taxon>Viridiplantae</taxon>
        <taxon>Streptophyta</taxon>
        <taxon>Embryophyta</taxon>
        <taxon>Tracheophyta</taxon>
        <taxon>Spermatophyta</taxon>
        <taxon>Magnoliopsida</taxon>
        <taxon>Liliopsida</taxon>
        <taxon>Poales</taxon>
        <taxon>Poaceae</taxon>
        <taxon>PACMAD clade</taxon>
        <taxon>Panicoideae</taxon>
        <taxon>Panicodae</taxon>
        <taxon>Paniceae</taxon>
        <taxon>Anthephorinae</taxon>
        <taxon>Digitaria</taxon>
    </lineage>
</organism>
<evidence type="ECO:0000313" key="2">
    <source>
        <dbReference type="EMBL" id="KAF8726845.1"/>
    </source>
</evidence>
<dbReference type="Pfam" id="PF08268">
    <property type="entry name" value="FBA_3"/>
    <property type="match status" value="1"/>
</dbReference>
<dbReference type="SMART" id="SM00256">
    <property type="entry name" value="FBOX"/>
    <property type="match status" value="1"/>
</dbReference>
<sequence length="367" mass="40655">METSGSIHALDEYALSEILVRLPSKSVLRCRAVCKQWRRITTDRAFLAAHAAHRPRQMLVVTASLTVSAVPLSLDPRPADDMGRRGYLCDPTARDKDGKVDSMGIPLASLDGLLVLRQGPDLFVVCNPMTRQWRKLPALSPRPCFQVFACGFYLHSPSGEYRLLCHGDTGGYYVLSAGAAVPRRLAHAPADRPLECHPAACRGILHWSSFQPEATRAGKMLAFDTVTEKFWLMARPPCNMLPMALLELDGALCAVAMQGVTLLSVWVLQDYESERWTLRNQVVVQPPKSLNDQWVSMAISGGGDAILIGHPRCSHLVRLCDLKEKKVRKQMDLVSVPTFLVFSESLVSHGFFDSRICSELGPIKFCD</sequence>
<accession>A0A835F318</accession>
<dbReference type="InterPro" id="IPR050796">
    <property type="entry name" value="SCF_F-box_component"/>
</dbReference>
<dbReference type="PANTHER" id="PTHR31672">
    <property type="entry name" value="BNACNNG10540D PROTEIN"/>
    <property type="match status" value="1"/>
</dbReference>
<dbReference type="SUPFAM" id="SSF81383">
    <property type="entry name" value="F-box domain"/>
    <property type="match status" value="1"/>
</dbReference>
<feature type="domain" description="F-box" evidence="1">
    <location>
        <begin position="10"/>
        <end position="50"/>
    </location>
</feature>
<evidence type="ECO:0000259" key="1">
    <source>
        <dbReference type="SMART" id="SM00256"/>
    </source>
</evidence>
<dbReference type="Pfam" id="PF00646">
    <property type="entry name" value="F-box"/>
    <property type="match status" value="1"/>
</dbReference>
<comment type="caution">
    <text evidence="2">The sequence shown here is derived from an EMBL/GenBank/DDBJ whole genome shotgun (WGS) entry which is preliminary data.</text>
</comment>
<gene>
    <name evidence="2" type="ORF">HU200_019325</name>
</gene>
<dbReference type="InterPro" id="IPR017451">
    <property type="entry name" value="F-box-assoc_interact_dom"/>
</dbReference>
<evidence type="ECO:0000313" key="3">
    <source>
        <dbReference type="Proteomes" id="UP000636709"/>
    </source>
</evidence>
<dbReference type="EMBL" id="JACEFO010001646">
    <property type="protein sequence ID" value="KAF8726845.1"/>
    <property type="molecule type" value="Genomic_DNA"/>
</dbReference>
<dbReference type="AlphaFoldDB" id="A0A835F318"/>
<dbReference type="Proteomes" id="UP000636709">
    <property type="component" value="Unassembled WGS sequence"/>
</dbReference>
<reference evidence="2" key="1">
    <citation type="submission" date="2020-07" db="EMBL/GenBank/DDBJ databases">
        <title>Genome sequence and genetic diversity analysis of an under-domesticated orphan crop, white fonio (Digitaria exilis).</title>
        <authorList>
            <person name="Bennetzen J.L."/>
            <person name="Chen S."/>
            <person name="Ma X."/>
            <person name="Wang X."/>
            <person name="Yssel A.E.J."/>
            <person name="Chaluvadi S.R."/>
            <person name="Johnson M."/>
            <person name="Gangashetty P."/>
            <person name="Hamidou F."/>
            <person name="Sanogo M.D."/>
            <person name="Zwaenepoel A."/>
            <person name="Wallace J."/>
            <person name="Van De Peer Y."/>
            <person name="Van Deynze A."/>
        </authorList>
    </citation>
    <scope>NUCLEOTIDE SEQUENCE</scope>
    <source>
        <tissue evidence="2">Leaves</tissue>
    </source>
</reference>
<keyword evidence="3" id="KW-1185">Reference proteome</keyword>
<dbReference type="InterPro" id="IPR036047">
    <property type="entry name" value="F-box-like_dom_sf"/>
</dbReference>
<name>A0A835F318_9POAL</name>
<dbReference type="OrthoDB" id="689863at2759"/>